<dbReference type="GO" id="GO:0016020">
    <property type="term" value="C:membrane"/>
    <property type="evidence" value="ECO:0007669"/>
    <property type="project" value="UniProtKB-SubCell"/>
</dbReference>
<dbReference type="STRING" id="13249.T1ICC2"/>
<evidence type="ECO:0000313" key="9">
    <source>
        <dbReference type="Proteomes" id="UP000015103"/>
    </source>
</evidence>
<keyword evidence="6 7" id="KW-0472">Membrane</keyword>
<dbReference type="SUPFAM" id="SSF81340">
    <property type="entry name" value="Clc chloride channel"/>
    <property type="match status" value="1"/>
</dbReference>
<dbReference type="EMBL" id="ACPB03047176">
    <property type="status" value="NOT_ANNOTATED_CDS"/>
    <property type="molecule type" value="Genomic_DNA"/>
</dbReference>
<evidence type="ECO:0000256" key="2">
    <source>
        <dbReference type="ARBA" id="ARBA00022692"/>
    </source>
</evidence>
<keyword evidence="3" id="KW-0677">Repeat</keyword>
<dbReference type="Gene3D" id="1.10.3080.10">
    <property type="entry name" value="Clc chloride channel"/>
    <property type="match status" value="1"/>
</dbReference>
<evidence type="ECO:0000256" key="4">
    <source>
        <dbReference type="ARBA" id="ARBA00022989"/>
    </source>
</evidence>
<feature type="transmembrane region" description="Helical" evidence="7">
    <location>
        <begin position="42"/>
        <end position="58"/>
    </location>
</feature>
<keyword evidence="2 7" id="KW-0812">Transmembrane</keyword>
<dbReference type="InParanoid" id="T1ICC2"/>
<evidence type="ECO:0000256" key="6">
    <source>
        <dbReference type="ARBA" id="ARBA00023136"/>
    </source>
</evidence>
<reference evidence="9" key="1">
    <citation type="submission" date="2015-04" db="EMBL/GenBank/DDBJ databases">
        <authorList>
            <person name="Wilson R.K."/>
            <person name="Warren W."/>
            <person name="Dotson E."/>
            <person name="Oliveira P.L."/>
        </authorList>
    </citation>
    <scope>NUCLEOTIDE SEQUENCE</scope>
</reference>
<keyword evidence="5" id="KW-0129">CBS domain</keyword>
<dbReference type="InterPro" id="IPR001807">
    <property type="entry name" value="ClC"/>
</dbReference>
<dbReference type="PANTHER" id="PTHR11689:SF136">
    <property type="entry name" value="H(+)_CL(-) EXCHANGE TRANSPORTER 7"/>
    <property type="match status" value="1"/>
</dbReference>
<dbReference type="EMBL" id="ACPB03026606">
    <property type="status" value="NOT_ANNOTATED_CDS"/>
    <property type="molecule type" value="Genomic_DNA"/>
</dbReference>
<dbReference type="EnsemblMetazoa" id="RPRC013942-RA">
    <property type="protein sequence ID" value="RPRC013942-PA"/>
    <property type="gene ID" value="RPRC013942"/>
</dbReference>
<organism evidence="8 9">
    <name type="scientific">Rhodnius prolixus</name>
    <name type="common">Triatomid bug</name>
    <dbReference type="NCBI Taxonomy" id="13249"/>
    <lineage>
        <taxon>Eukaryota</taxon>
        <taxon>Metazoa</taxon>
        <taxon>Ecdysozoa</taxon>
        <taxon>Arthropoda</taxon>
        <taxon>Hexapoda</taxon>
        <taxon>Insecta</taxon>
        <taxon>Pterygota</taxon>
        <taxon>Neoptera</taxon>
        <taxon>Paraneoptera</taxon>
        <taxon>Hemiptera</taxon>
        <taxon>Heteroptera</taxon>
        <taxon>Panheteroptera</taxon>
        <taxon>Cimicomorpha</taxon>
        <taxon>Reduviidae</taxon>
        <taxon>Triatominae</taxon>
        <taxon>Rhodnius</taxon>
    </lineage>
</organism>
<reference evidence="8" key="2">
    <citation type="submission" date="2015-05" db="UniProtKB">
        <authorList>
            <consortium name="EnsemblMetazoa"/>
        </authorList>
    </citation>
    <scope>IDENTIFICATION</scope>
</reference>
<dbReference type="EnsemblMetazoa" id="RPRC008279-RA">
    <property type="protein sequence ID" value="RPRC008279-PA"/>
    <property type="gene ID" value="RPRC008279"/>
</dbReference>
<accession>T1ICC2</accession>
<feature type="transmembrane region" description="Helical" evidence="7">
    <location>
        <begin position="6"/>
        <end position="22"/>
    </location>
</feature>
<dbReference type="GO" id="GO:0015108">
    <property type="term" value="F:chloride transmembrane transporter activity"/>
    <property type="evidence" value="ECO:0007669"/>
    <property type="project" value="InterPro"/>
</dbReference>
<dbReference type="Proteomes" id="UP000015103">
    <property type="component" value="Unassembled WGS sequence"/>
</dbReference>
<dbReference type="PANTHER" id="PTHR11689">
    <property type="entry name" value="CHLORIDE CHANNEL PROTEIN CLC FAMILY MEMBER"/>
    <property type="match status" value="1"/>
</dbReference>
<evidence type="ECO:0000256" key="5">
    <source>
        <dbReference type="ARBA" id="ARBA00023122"/>
    </source>
</evidence>
<keyword evidence="4 7" id="KW-1133">Transmembrane helix</keyword>
<dbReference type="InterPro" id="IPR014743">
    <property type="entry name" value="Cl-channel_core"/>
</dbReference>
<comment type="subcellular location">
    <subcellularLocation>
        <location evidence="1">Membrane</location>
        <topology evidence="1">Multi-pass membrane protein</topology>
    </subcellularLocation>
</comment>
<dbReference type="VEuPathDB" id="VectorBase:RPRC008279"/>
<dbReference type="VEuPathDB" id="VectorBase:RPRC013942"/>
<keyword evidence="9" id="KW-1185">Reference proteome</keyword>
<evidence type="ECO:0000256" key="3">
    <source>
        <dbReference type="ARBA" id="ARBA00022737"/>
    </source>
</evidence>
<dbReference type="InterPro" id="IPR051280">
    <property type="entry name" value="Cl-channel/antiporter"/>
</dbReference>
<protein>
    <submittedName>
        <fullName evidence="8">Uncharacterized protein</fullName>
    </submittedName>
</protein>
<proteinExistence type="predicted"/>
<dbReference type="HOGENOM" id="CLU_2967825_0_0_1"/>
<evidence type="ECO:0000256" key="7">
    <source>
        <dbReference type="SAM" id="Phobius"/>
    </source>
</evidence>
<dbReference type="AlphaFoldDB" id="T1ICC2"/>
<evidence type="ECO:0000313" key="8">
    <source>
        <dbReference type="EnsemblMetazoa" id="RPRC013942-PA"/>
    </source>
</evidence>
<dbReference type="Pfam" id="PF00654">
    <property type="entry name" value="Voltage_CLC"/>
    <property type="match status" value="1"/>
</dbReference>
<evidence type="ECO:0000256" key="1">
    <source>
        <dbReference type="ARBA" id="ARBA00004141"/>
    </source>
</evidence>
<name>T1ICC2_RHOPR</name>
<sequence>EGAIMHIGVILGVLISMMRIPFKNVRCFKLLQNDRERRDMASMGFAAGVCAAFIAPVGS</sequence>